<reference evidence="1 2" key="1">
    <citation type="submission" date="2012-02" db="EMBL/GenBank/DDBJ databases">
        <title>The Genome Sequence of Parabacteroides distasonis CL09T03C24.</title>
        <authorList>
            <consortium name="The Broad Institute Genome Sequencing Platform"/>
            <person name="Earl A."/>
            <person name="Ward D."/>
            <person name="Feldgarden M."/>
            <person name="Gevers D."/>
            <person name="Zitomersky N.L."/>
            <person name="Coyne M.J."/>
            <person name="Comstock L.E."/>
            <person name="Young S.K."/>
            <person name="Zeng Q."/>
            <person name="Gargeya S."/>
            <person name="Fitzgerald M."/>
            <person name="Haas B."/>
            <person name="Abouelleil A."/>
            <person name="Alvarado L."/>
            <person name="Arachchi H.M."/>
            <person name="Berlin A."/>
            <person name="Chapman S.B."/>
            <person name="Gearin G."/>
            <person name="Goldberg J."/>
            <person name="Griggs A."/>
            <person name="Gujja S."/>
            <person name="Hansen M."/>
            <person name="Heiman D."/>
            <person name="Howarth C."/>
            <person name="Larimer J."/>
            <person name="Lui A."/>
            <person name="MacDonald P.J.P."/>
            <person name="McCowen C."/>
            <person name="Montmayeur A."/>
            <person name="Murphy C."/>
            <person name="Neiman D."/>
            <person name="Pearson M."/>
            <person name="Priest M."/>
            <person name="Roberts A."/>
            <person name="Saif S."/>
            <person name="Shea T."/>
            <person name="Sisk P."/>
            <person name="Stolte C."/>
            <person name="Sykes S."/>
            <person name="Wortman J."/>
            <person name="Nusbaum C."/>
            <person name="Birren B."/>
        </authorList>
    </citation>
    <scope>NUCLEOTIDE SEQUENCE [LARGE SCALE GENOMIC DNA]</scope>
    <source>
        <strain evidence="1 2">CL09T03C24</strain>
    </source>
</reference>
<dbReference type="EMBL" id="AGZN01000031">
    <property type="protein sequence ID" value="EKN23593.1"/>
    <property type="molecule type" value="Genomic_DNA"/>
</dbReference>
<organism evidence="1 2">
    <name type="scientific">Parabacteroides distasonis CL09T03C24</name>
    <dbReference type="NCBI Taxonomy" id="999417"/>
    <lineage>
        <taxon>Bacteria</taxon>
        <taxon>Pseudomonadati</taxon>
        <taxon>Bacteroidota</taxon>
        <taxon>Bacteroidia</taxon>
        <taxon>Bacteroidales</taxon>
        <taxon>Tannerellaceae</taxon>
        <taxon>Parabacteroides</taxon>
    </lineage>
</organism>
<name>A0AAD2TMX0_PARDI</name>
<protein>
    <submittedName>
        <fullName evidence="1">Uncharacterized protein</fullName>
    </submittedName>
</protein>
<evidence type="ECO:0000313" key="1">
    <source>
        <dbReference type="EMBL" id="EKN23593.1"/>
    </source>
</evidence>
<evidence type="ECO:0000313" key="2">
    <source>
        <dbReference type="Proteomes" id="UP000006262"/>
    </source>
</evidence>
<proteinExistence type="predicted"/>
<dbReference type="RefSeq" id="WP_005867057.1">
    <property type="nucleotide sequence ID" value="NZ_JH976489.1"/>
</dbReference>
<dbReference type="Proteomes" id="UP000006262">
    <property type="component" value="Unassembled WGS sequence"/>
</dbReference>
<accession>A0AAD2TMX0</accession>
<dbReference type="AlphaFoldDB" id="A0AAD2TMX0"/>
<gene>
    <name evidence="1" type="ORF">HMPREF1059_03017</name>
</gene>
<comment type="caution">
    <text evidence="1">The sequence shown here is derived from an EMBL/GenBank/DDBJ whole genome shotgun (WGS) entry which is preliminary data.</text>
</comment>
<sequence length="66" mass="7900">MLYKGVLYSTYEELQAIAEERLSKGEKKNFNKAQIGRYISDMGYLKRRIQINGVRKLYYFKSMNRP</sequence>